<accession>A2FS48</accession>
<dbReference type="PRINTS" id="PR00387">
    <property type="entry name" value="PDIESTERASE1"/>
</dbReference>
<proteinExistence type="predicted"/>
<dbReference type="STRING" id="5722.A2FS48"/>
<keyword evidence="1 3" id="KW-0479">Metal-binding</keyword>
<feature type="region of interest" description="Disordered" evidence="4">
    <location>
        <begin position="105"/>
        <end position="125"/>
    </location>
</feature>
<dbReference type="GO" id="GO:0004115">
    <property type="term" value="F:3',5'-cyclic-AMP phosphodiesterase activity"/>
    <property type="evidence" value="ECO:0000318"/>
    <property type="project" value="GO_Central"/>
</dbReference>
<reference evidence="6" key="1">
    <citation type="submission" date="2006-10" db="EMBL/GenBank/DDBJ databases">
        <authorList>
            <person name="Amadeo P."/>
            <person name="Zhao Q."/>
            <person name="Wortman J."/>
            <person name="Fraser-Liggett C."/>
            <person name="Carlton J."/>
        </authorList>
    </citation>
    <scope>NUCLEOTIDE SEQUENCE</scope>
    <source>
        <strain evidence="6">G3</strain>
    </source>
</reference>
<dbReference type="KEGG" id="tva:4749984"/>
<dbReference type="VEuPathDB" id="TrichDB:TVAGG3_0699290"/>
<evidence type="ECO:0000256" key="3">
    <source>
        <dbReference type="PIRSR" id="PIRSR623088-3"/>
    </source>
</evidence>
<dbReference type="InterPro" id="IPR002073">
    <property type="entry name" value="PDEase_catalytic_dom"/>
</dbReference>
<evidence type="ECO:0000313" key="7">
    <source>
        <dbReference type="Proteomes" id="UP000001542"/>
    </source>
</evidence>
<dbReference type="AlphaFoldDB" id="A2FS48"/>
<organism evidence="6 7">
    <name type="scientific">Trichomonas vaginalis (strain ATCC PRA-98 / G3)</name>
    <dbReference type="NCBI Taxonomy" id="412133"/>
    <lineage>
        <taxon>Eukaryota</taxon>
        <taxon>Metamonada</taxon>
        <taxon>Parabasalia</taxon>
        <taxon>Trichomonadida</taxon>
        <taxon>Trichomonadidae</taxon>
        <taxon>Trichomonas</taxon>
    </lineage>
</organism>
<dbReference type="InterPro" id="IPR036971">
    <property type="entry name" value="PDEase_catalytic_dom_sf"/>
</dbReference>
<evidence type="ECO:0000256" key="4">
    <source>
        <dbReference type="SAM" id="MobiDB-lite"/>
    </source>
</evidence>
<keyword evidence="7" id="KW-1185">Reference proteome</keyword>
<dbReference type="InterPro" id="IPR023088">
    <property type="entry name" value="PDEase"/>
</dbReference>
<protein>
    <submittedName>
        <fullName evidence="6">3'5'-cyclic nucleotide phosphodiesterase family protein</fullName>
    </submittedName>
</protein>
<dbReference type="PROSITE" id="PS51845">
    <property type="entry name" value="PDEASE_I_2"/>
    <property type="match status" value="1"/>
</dbReference>
<dbReference type="GO" id="GO:0141162">
    <property type="term" value="P:negative regulation of cAMP/PKA signal transduction"/>
    <property type="evidence" value="ECO:0000318"/>
    <property type="project" value="GO_Central"/>
</dbReference>
<evidence type="ECO:0000256" key="1">
    <source>
        <dbReference type="ARBA" id="ARBA00022723"/>
    </source>
</evidence>
<dbReference type="Gene3D" id="1.10.1300.10">
    <property type="entry name" value="3'5'-cyclic nucleotide phosphodiesterase, catalytic domain"/>
    <property type="match status" value="1"/>
</dbReference>
<gene>
    <name evidence="6" type="ORF">TVAG_167960</name>
</gene>
<dbReference type="Pfam" id="PF00233">
    <property type="entry name" value="PDEase_I"/>
    <property type="match status" value="1"/>
</dbReference>
<dbReference type="GO" id="GO:0046872">
    <property type="term" value="F:metal ion binding"/>
    <property type="evidence" value="ECO:0007669"/>
    <property type="project" value="UniProtKB-KW"/>
</dbReference>
<dbReference type="VEuPathDB" id="TrichDB:TVAG_426800"/>
<dbReference type="EMBL" id="DS113977">
    <property type="protein sequence ID" value="EAX92263.1"/>
    <property type="molecule type" value="Genomic_DNA"/>
</dbReference>
<dbReference type="InParanoid" id="A2FS48"/>
<dbReference type="PANTHER" id="PTHR11347">
    <property type="entry name" value="CYCLIC NUCLEOTIDE PHOSPHODIESTERASE"/>
    <property type="match status" value="1"/>
</dbReference>
<evidence type="ECO:0000256" key="2">
    <source>
        <dbReference type="ARBA" id="ARBA00022801"/>
    </source>
</evidence>
<dbReference type="SUPFAM" id="SSF109604">
    <property type="entry name" value="HD-domain/PDEase-like"/>
    <property type="match status" value="1"/>
</dbReference>
<evidence type="ECO:0000313" key="6">
    <source>
        <dbReference type="EMBL" id="EAX92263.1"/>
    </source>
</evidence>
<keyword evidence="2" id="KW-0378">Hydrolase</keyword>
<reference evidence="6" key="2">
    <citation type="journal article" date="2007" name="Science">
        <title>Draft genome sequence of the sexually transmitted pathogen Trichomonas vaginalis.</title>
        <authorList>
            <person name="Carlton J.M."/>
            <person name="Hirt R.P."/>
            <person name="Silva J.C."/>
            <person name="Delcher A.L."/>
            <person name="Schatz M."/>
            <person name="Zhao Q."/>
            <person name="Wortman J.R."/>
            <person name="Bidwell S.L."/>
            <person name="Alsmark U.C.M."/>
            <person name="Besteiro S."/>
            <person name="Sicheritz-Ponten T."/>
            <person name="Noel C.J."/>
            <person name="Dacks J.B."/>
            <person name="Foster P.G."/>
            <person name="Simillion C."/>
            <person name="Van de Peer Y."/>
            <person name="Miranda-Saavedra D."/>
            <person name="Barton G.J."/>
            <person name="Westrop G.D."/>
            <person name="Mueller S."/>
            <person name="Dessi D."/>
            <person name="Fiori P.L."/>
            <person name="Ren Q."/>
            <person name="Paulsen I."/>
            <person name="Zhang H."/>
            <person name="Bastida-Corcuera F.D."/>
            <person name="Simoes-Barbosa A."/>
            <person name="Brown M.T."/>
            <person name="Hayes R.D."/>
            <person name="Mukherjee M."/>
            <person name="Okumura C.Y."/>
            <person name="Schneider R."/>
            <person name="Smith A.J."/>
            <person name="Vanacova S."/>
            <person name="Villalvazo M."/>
            <person name="Haas B.J."/>
            <person name="Pertea M."/>
            <person name="Feldblyum T.V."/>
            <person name="Utterback T.R."/>
            <person name="Shu C.L."/>
            <person name="Osoegawa K."/>
            <person name="de Jong P.J."/>
            <person name="Hrdy I."/>
            <person name="Horvathova L."/>
            <person name="Zubacova Z."/>
            <person name="Dolezal P."/>
            <person name="Malik S.B."/>
            <person name="Logsdon J.M. Jr."/>
            <person name="Henze K."/>
            <person name="Gupta A."/>
            <person name="Wang C.C."/>
            <person name="Dunne R.L."/>
            <person name="Upcroft J.A."/>
            <person name="Upcroft P."/>
            <person name="White O."/>
            <person name="Salzberg S.L."/>
            <person name="Tang P."/>
            <person name="Chiu C.-H."/>
            <person name="Lee Y.-S."/>
            <person name="Embley T.M."/>
            <person name="Coombs G.H."/>
            <person name="Mottram J.C."/>
            <person name="Tachezy J."/>
            <person name="Fraser-Liggett C.M."/>
            <person name="Johnson P.J."/>
        </authorList>
    </citation>
    <scope>NUCLEOTIDE SEQUENCE [LARGE SCALE GENOMIC DNA]</scope>
    <source>
        <strain evidence="6">G3</strain>
    </source>
</reference>
<name>A2FS48_TRIV3</name>
<feature type="binding site" evidence="3">
    <location>
        <position position="77"/>
    </location>
    <ligand>
        <name>Zn(2+)</name>
        <dbReference type="ChEBI" id="CHEBI:29105"/>
        <label>1</label>
    </ligand>
</feature>
<dbReference type="GO" id="GO:0007165">
    <property type="term" value="P:signal transduction"/>
    <property type="evidence" value="ECO:0007669"/>
    <property type="project" value="InterPro"/>
</dbReference>
<sequence>MSIDIISDENYNIIHALDEKDTKKFWQMMIKFILGTDMARHYDIIKAVKAKIEAGEFNLENEEDRKSAMGLIMKVADISSVARPFEIANKWVDILNNEYFRQGDREKSSGMGLTSPQNDREHPDKPKSQIGFYNFVCLPLYNTVATIFPELQANVEQLKSNLAVWMSLAEKQKAEAK</sequence>
<dbReference type="RefSeq" id="XP_001305193.1">
    <property type="nucleotide sequence ID" value="XM_001305192.1"/>
</dbReference>
<dbReference type="GO" id="GO:0047555">
    <property type="term" value="F:3',5'-cyclic-GMP phosphodiesterase activity"/>
    <property type="evidence" value="ECO:0000318"/>
    <property type="project" value="GO_Central"/>
</dbReference>
<dbReference type="OrthoDB" id="546632at2759"/>
<dbReference type="OMA" id="ERNDCRI"/>
<evidence type="ECO:0000259" key="5">
    <source>
        <dbReference type="PROSITE" id="PS51845"/>
    </source>
</evidence>
<dbReference type="Proteomes" id="UP000001542">
    <property type="component" value="Unassembled WGS sequence"/>
</dbReference>
<feature type="domain" description="PDEase" evidence="5">
    <location>
        <begin position="1"/>
        <end position="172"/>
    </location>
</feature>
<dbReference type="eggNOG" id="KOG3689">
    <property type="taxonomic scope" value="Eukaryota"/>
</dbReference>